<dbReference type="PANTHER" id="PTHR11575">
    <property type="entry name" value="5'-NUCLEOTIDASE-RELATED"/>
    <property type="match status" value="1"/>
</dbReference>
<feature type="signal peptide" evidence="4">
    <location>
        <begin position="1"/>
        <end position="20"/>
    </location>
</feature>
<dbReference type="NCBIfam" id="NF006938">
    <property type="entry name" value="PRK09420.1"/>
    <property type="match status" value="1"/>
</dbReference>
<comment type="caution">
    <text evidence="6">The sequence shown here is derived from an EMBL/GenBank/DDBJ whole genome shotgun (WGS) entry which is preliminary data.</text>
</comment>
<dbReference type="PROSITE" id="PS51257">
    <property type="entry name" value="PROKAR_LIPOPROTEIN"/>
    <property type="match status" value="1"/>
</dbReference>
<evidence type="ECO:0000256" key="1">
    <source>
        <dbReference type="ARBA" id="ARBA00006654"/>
    </source>
</evidence>
<sequence>MKTPVLICLPVLLAGCAALPGADSQADSQAVSQADPHARPQAIPAGTQASFAVLETTDLHGNVVSYDYYKLAPEPSLGLERTATLIARARAQFPNNVLLDNGDTIQGTALSDYQAVVQPLDCGETLAMYKAFNALGYDGTGIGNHDFNYGLAFLNQVSGSRFDVEGVDAAKRCAGPKFPQVLANVLSAKSGRPLFAPYAIIDKRITATAPDGRQVPVTLRVGIIGFTPPTILIWDKRWLEGKVTTEGVRETAQRYVPEMRARGADLVVAISHGGLDAAPYSPTMENGSWHLAQVPGIDAMLIGHSHQVFPNAASAVPQFDLPGVDKAKGLVHGVPTVMAGLWGKHLGVIGLSLAWNGKAWVVDKTRTAVEARPIQAGPDIVPGDPAIAPLVRAEHEATIRYVKTAIGKTAFRMSTYFADVGDVSAIQVVNQAQAAYLRDYVKANLPHYAQLPVLSVSSPFKTGSAGVTDYTDVQAGGIALNNAADLYLYPNALYGVKVSGAGLKAWLEKAAGRFNTIDPRRAEPQELVNAGFPGYNFDVPSSDELRYEIDITQPPGKRIRNLRFRGAALDPAQEFLVATNNYRASGGGAFPGLDGSSTVVAAPDNNRDVLIEYIRRQGQLTRAANGASRSWRFAPVTTKGPVVFRAAPGKEALAREAGLANVRELRGDDGGGKGFALYAIDLAR</sequence>
<keyword evidence="4" id="KW-0378">Hydrolase</keyword>
<dbReference type="SUPFAM" id="SSF55816">
    <property type="entry name" value="5'-nucleotidase (syn. UDP-sugar hydrolase), C-terminal domain"/>
    <property type="match status" value="1"/>
</dbReference>
<dbReference type="GO" id="GO:0030288">
    <property type="term" value="C:outer membrane-bounded periplasmic space"/>
    <property type="evidence" value="ECO:0007669"/>
    <property type="project" value="TreeGrafter"/>
</dbReference>
<dbReference type="RefSeq" id="WP_155712019.1">
    <property type="nucleotide sequence ID" value="NZ_BMWU01000008.1"/>
</dbReference>
<dbReference type="GO" id="GO:0016787">
    <property type="term" value="F:hydrolase activity"/>
    <property type="evidence" value="ECO:0007669"/>
    <property type="project" value="UniProtKB-KW"/>
</dbReference>
<keyword evidence="2" id="KW-0479">Metal-binding</keyword>
<evidence type="ECO:0000259" key="5">
    <source>
        <dbReference type="Pfam" id="PF02872"/>
    </source>
</evidence>
<dbReference type="AlphaFoldDB" id="A0A6I3XT49"/>
<accession>A0A6I3XT49</accession>
<evidence type="ECO:0000313" key="6">
    <source>
        <dbReference type="EMBL" id="MUI16462.1"/>
    </source>
</evidence>
<evidence type="ECO:0000256" key="3">
    <source>
        <dbReference type="ARBA" id="ARBA00022741"/>
    </source>
</evidence>
<dbReference type="InterPro" id="IPR041827">
    <property type="entry name" value="CpdB_N"/>
</dbReference>
<dbReference type="OrthoDB" id="9803927at2"/>
<dbReference type="EMBL" id="WNWM01000002">
    <property type="protein sequence ID" value="MUI16462.1"/>
    <property type="molecule type" value="Genomic_DNA"/>
</dbReference>
<feature type="chain" id="PRO_5026377196" evidence="4">
    <location>
        <begin position="21"/>
        <end position="684"/>
    </location>
</feature>
<keyword evidence="4" id="KW-0732">Signal</keyword>
<dbReference type="PANTHER" id="PTHR11575:SF6">
    <property type="entry name" value="2',3'-CYCLIC-NUCLEOTIDE 2'-PHOSPHODIESTERASE_3'-NUCLEOTIDASE"/>
    <property type="match status" value="1"/>
</dbReference>
<name>A0A6I3XT49_9BURK</name>
<dbReference type="SUPFAM" id="SSF56300">
    <property type="entry name" value="Metallo-dependent phosphatases"/>
    <property type="match status" value="1"/>
</dbReference>
<dbReference type="PRINTS" id="PR01607">
    <property type="entry name" value="APYRASEFAMLY"/>
</dbReference>
<evidence type="ECO:0000313" key="7">
    <source>
        <dbReference type="Proteomes" id="UP000431684"/>
    </source>
</evidence>
<dbReference type="Proteomes" id="UP000431684">
    <property type="component" value="Unassembled WGS sequence"/>
</dbReference>
<dbReference type="Gene3D" id="3.90.780.10">
    <property type="entry name" value="5'-Nucleotidase, C-terminal domain"/>
    <property type="match status" value="1"/>
</dbReference>
<organism evidence="6 7">
    <name type="scientific">Pseudoduganella dura</name>
    <dbReference type="NCBI Taxonomy" id="321982"/>
    <lineage>
        <taxon>Bacteria</taxon>
        <taxon>Pseudomonadati</taxon>
        <taxon>Pseudomonadota</taxon>
        <taxon>Betaproteobacteria</taxon>
        <taxon>Burkholderiales</taxon>
        <taxon>Oxalobacteraceae</taxon>
        <taxon>Telluria group</taxon>
        <taxon>Pseudoduganella</taxon>
    </lineage>
</organism>
<gene>
    <name evidence="6" type="ORF">GJV26_28980</name>
</gene>
<dbReference type="CDD" id="cd07410">
    <property type="entry name" value="MPP_CpdB_N"/>
    <property type="match status" value="1"/>
</dbReference>
<keyword evidence="3 4" id="KW-0547">Nucleotide-binding</keyword>
<dbReference type="Gene3D" id="3.60.21.10">
    <property type="match status" value="1"/>
</dbReference>
<dbReference type="InterPro" id="IPR036907">
    <property type="entry name" value="5'-Nucleotdase_C_sf"/>
</dbReference>
<dbReference type="InterPro" id="IPR006179">
    <property type="entry name" value="5_nucleotidase/apyrase"/>
</dbReference>
<dbReference type="GO" id="GO:0046872">
    <property type="term" value="F:metal ion binding"/>
    <property type="evidence" value="ECO:0007669"/>
    <property type="project" value="UniProtKB-KW"/>
</dbReference>
<dbReference type="InterPro" id="IPR029052">
    <property type="entry name" value="Metallo-depent_PP-like"/>
</dbReference>
<comment type="similarity">
    <text evidence="1 4">Belongs to the 5'-nucleotidase family.</text>
</comment>
<reference evidence="6 7" key="1">
    <citation type="submission" date="2019-11" db="EMBL/GenBank/DDBJ databases">
        <title>Draft Genome Sequences of Six Type Strains of the Genus Massilia.</title>
        <authorList>
            <person name="Miess H."/>
            <person name="Frediansyah A."/>
            <person name="Goeker M."/>
            <person name="Gross H."/>
        </authorList>
    </citation>
    <scope>NUCLEOTIDE SEQUENCE [LARGE SCALE GENOMIC DNA]</scope>
    <source>
        <strain evidence="6 7">DSM 17513</strain>
    </source>
</reference>
<evidence type="ECO:0000256" key="4">
    <source>
        <dbReference type="RuleBase" id="RU362119"/>
    </source>
</evidence>
<dbReference type="InterPro" id="IPR008334">
    <property type="entry name" value="5'-Nucleotdase_C"/>
</dbReference>
<dbReference type="Pfam" id="PF02872">
    <property type="entry name" value="5_nucleotid_C"/>
    <property type="match status" value="1"/>
</dbReference>
<dbReference type="GO" id="GO:0009166">
    <property type="term" value="P:nucleotide catabolic process"/>
    <property type="evidence" value="ECO:0007669"/>
    <property type="project" value="InterPro"/>
</dbReference>
<proteinExistence type="inferred from homology"/>
<protein>
    <submittedName>
        <fullName evidence="6">Bifunctional 2',3'-cyclic-nucleotide 2'-phosphodiesterase/3'-nucleotidase</fullName>
    </submittedName>
</protein>
<keyword evidence="7" id="KW-1185">Reference proteome</keyword>
<dbReference type="GO" id="GO:0000166">
    <property type="term" value="F:nucleotide binding"/>
    <property type="evidence" value="ECO:0007669"/>
    <property type="project" value="UniProtKB-KW"/>
</dbReference>
<evidence type="ECO:0000256" key="2">
    <source>
        <dbReference type="ARBA" id="ARBA00022723"/>
    </source>
</evidence>
<feature type="domain" description="5'-Nucleotidase C-terminal" evidence="5">
    <location>
        <begin position="420"/>
        <end position="593"/>
    </location>
</feature>